<feature type="region of interest" description="Disordered" evidence="1">
    <location>
        <begin position="1"/>
        <end position="24"/>
    </location>
</feature>
<organism evidence="2 3">
    <name type="scientific">Brachionus calyciflorus</name>
    <dbReference type="NCBI Taxonomy" id="104777"/>
    <lineage>
        <taxon>Eukaryota</taxon>
        <taxon>Metazoa</taxon>
        <taxon>Spiralia</taxon>
        <taxon>Gnathifera</taxon>
        <taxon>Rotifera</taxon>
        <taxon>Eurotatoria</taxon>
        <taxon>Monogononta</taxon>
        <taxon>Pseudotrocha</taxon>
        <taxon>Ploima</taxon>
        <taxon>Brachionidae</taxon>
        <taxon>Brachionus</taxon>
    </lineage>
</organism>
<proteinExistence type="predicted"/>
<sequence>MNTIREASIEDSSNNKNEYNNGSYDTEYWIQDPLENRPFEPIINQSNRTTNKSDSELNIVINEENRIKSRSNLSLRFTNLFESLSPKSQSKLSLSPQSNKLFLSDSS</sequence>
<protein>
    <submittedName>
        <fullName evidence="2">Uncharacterized protein</fullName>
    </submittedName>
</protein>
<dbReference type="OrthoDB" id="10226793at2759"/>
<dbReference type="AlphaFoldDB" id="A0A813YIQ1"/>
<evidence type="ECO:0000313" key="3">
    <source>
        <dbReference type="Proteomes" id="UP000663879"/>
    </source>
</evidence>
<feature type="non-terminal residue" evidence="2">
    <location>
        <position position="1"/>
    </location>
</feature>
<accession>A0A813YIQ1</accession>
<reference evidence="2" key="1">
    <citation type="submission" date="2021-02" db="EMBL/GenBank/DDBJ databases">
        <authorList>
            <person name="Nowell W R."/>
        </authorList>
    </citation>
    <scope>NUCLEOTIDE SEQUENCE</scope>
    <source>
        <strain evidence="2">Ploen Becks lab</strain>
    </source>
</reference>
<dbReference type="EMBL" id="CAJNOC010001699">
    <property type="protein sequence ID" value="CAF0884712.1"/>
    <property type="molecule type" value="Genomic_DNA"/>
</dbReference>
<comment type="caution">
    <text evidence="2">The sequence shown here is derived from an EMBL/GenBank/DDBJ whole genome shotgun (WGS) entry which is preliminary data.</text>
</comment>
<feature type="compositionally biased region" description="Low complexity" evidence="1">
    <location>
        <begin position="88"/>
        <end position="98"/>
    </location>
</feature>
<evidence type="ECO:0000256" key="1">
    <source>
        <dbReference type="SAM" id="MobiDB-lite"/>
    </source>
</evidence>
<name>A0A813YIQ1_9BILA</name>
<gene>
    <name evidence="2" type="ORF">OXX778_LOCUS10601</name>
</gene>
<feature type="region of interest" description="Disordered" evidence="1">
    <location>
        <begin position="88"/>
        <end position="107"/>
    </location>
</feature>
<evidence type="ECO:0000313" key="2">
    <source>
        <dbReference type="EMBL" id="CAF0884712.1"/>
    </source>
</evidence>
<dbReference type="Proteomes" id="UP000663879">
    <property type="component" value="Unassembled WGS sequence"/>
</dbReference>
<keyword evidence="3" id="KW-1185">Reference proteome</keyword>